<dbReference type="InterPro" id="IPR050707">
    <property type="entry name" value="HTH_MetabolicPath_Reg"/>
</dbReference>
<evidence type="ECO:0000313" key="6">
    <source>
        <dbReference type="EMBL" id="OIN07138.1"/>
    </source>
</evidence>
<reference evidence="6 8" key="1">
    <citation type="submission" date="2016-08" db="EMBL/GenBank/DDBJ databases">
        <title>Draft genome sequence of the type strain of Pseudomonas extremorientalis LMG 19695T isolated from drinking water reservoir.</title>
        <authorList>
            <person name="Tambong J.T."/>
        </authorList>
    </citation>
    <scope>NUCLEOTIDE SEQUENCE [LARGE SCALE GENOMIC DNA]</scope>
    <source>
        <strain evidence="6 8">LMG 19695</strain>
    </source>
</reference>
<reference evidence="7 9" key="2">
    <citation type="submission" date="2016-10" db="EMBL/GenBank/DDBJ databases">
        <authorList>
            <person name="Varghese N."/>
            <person name="Submissions S."/>
        </authorList>
    </citation>
    <scope>NUCLEOTIDE SEQUENCE [LARGE SCALE GENOMIC DNA]</scope>
    <source>
        <strain evidence="7 9">BS2774</strain>
    </source>
</reference>
<feature type="domain" description="IclR-ED" evidence="5">
    <location>
        <begin position="82"/>
        <end position="240"/>
    </location>
</feature>
<evidence type="ECO:0000256" key="3">
    <source>
        <dbReference type="ARBA" id="ARBA00023163"/>
    </source>
</evidence>
<dbReference type="SUPFAM" id="SSF46785">
    <property type="entry name" value="Winged helix' DNA-binding domain"/>
    <property type="match status" value="1"/>
</dbReference>
<dbReference type="PROSITE" id="PS51077">
    <property type="entry name" value="HTH_ICLR"/>
    <property type="match status" value="1"/>
</dbReference>
<dbReference type="EMBL" id="LT629708">
    <property type="protein sequence ID" value="SDO83442.1"/>
    <property type="molecule type" value="Genomic_DNA"/>
</dbReference>
<dbReference type="SUPFAM" id="SSF55781">
    <property type="entry name" value="GAF domain-like"/>
    <property type="match status" value="1"/>
</dbReference>
<protein>
    <submittedName>
        <fullName evidence="6 7">Transcriptional regulator</fullName>
    </submittedName>
</protein>
<dbReference type="PANTHER" id="PTHR30136:SF39">
    <property type="entry name" value="TRANSCRIPTIONAL REGULATORY PROTEIN"/>
    <property type="match status" value="1"/>
</dbReference>
<dbReference type="InterPro" id="IPR005471">
    <property type="entry name" value="Tscrpt_reg_IclR_N"/>
</dbReference>
<gene>
    <name evidence="6" type="ORF">BFN10_17420</name>
    <name evidence="7" type="ORF">SAMN04490184_1568</name>
</gene>
<dbReference type="Proteomes" id="UP000182654">
    <property type="component" value="Chromosome I"/>
</dbReference>
<dbReference type="Pfam" id="PF09339">
    <property type="entry name" value="HTH_IclR"/>
    <property type="match status" value="1"/>
</dbReference>
<feature type="domain" description="HTH iclR-type" evidence="4">
    <location>
        <begin position="20"/>
        <end position="81"/>
    </location>
</feature>
<dbReference type="Gene3D" id="3.30.450.40">
    <property type="match status" value="2"/>
</dbReference>
<dbReference type="SMART" id="SM00346">
    <property type="entry name" value="HTH_ICLR"/>
    <property type="match status" value="1"/>
</dbReference>
<dbReference type="RefSeq" id="WP_071490725.1">
    <property type="nucleotide sequence ID" value="NZ_CP117459.1"/>
</dbReference>
<keyword evidence="3" id="KW-0804">Transcription</keyword>
<dbReference type="InterPro" id="IPR036390">
    <property type="entry name" value="WH_DNA-bd_sf"/>
</dbReference>
<dbReference type="PROSITE" id="PS51078">
    <property type="entry name" value="ICLR_ED"/>
    <property type="match status" value="1"/>
</dbReference>
<name>A0A1H0MSS2_9PSED</name>
<dbReference type="InterPro" id="IPR029016">
    <property type="entry name" value="GAF-like_dom_sf"/>
</dbReference>
<keyword evidence="9" id="KW-1185">Reference proteome</keyword>
<dbReference type="EMBL" id="MDGK01000044">
    <property type="protein sequence ID" value="OIN07138.1"/>
    <property type="molecule type" value="Genomic_DNA"/>
</dbReference>
<evidence type="ECO:0000256" key="1">
    <source>
        <dbReference type="ARBA" id="ARBA00023015"/>
    </source>
</evidence>
<evidence type="ECO:0000313" key="8">
    <source>
        <dbReference type="Proteomes" id="UP000181686"/>
    </source>
</evidence>
<dbReference type="PANTHER" id="PTHR30136">
    <property type="entry name" value="HELIX-TURN-HELIX TRANSCRIPTIONAL REGULATOR, ICLR FAMILY"/>
    <property type="match status" value="1"/>
</dbReference>
<sequence>MTTESEKNLSDQAASAEGGVAAVDRAFAILSAFSIEQDCLALAEIARRTGLYKSTILRLIASLEKAGFVRRLTDGRYSVGPEPLRLSQLYQTSFRLRDVIHPLLESITEESGETSSFYVLENGSRVVLFRVEPKRAVRVSVLEGARFPLQAGASGKILRAFSRDAEPALTEVRERFWACSFGERDPETTAVSVPVFAMGHELKGALTLSGPSDRLLKEHIEHAASILLRNAAIASNALGGNDRELRAALTRLGESMVRR</sequence>
<dbReference type="GO" id="GO:0003677">
    <property type="term" value="F:DNA binding"/>
    <property type="evidence" value="ECO:0007669"/>
    <property type="project" value="UniProtKB-KW"/>
</dbReference>
<evidence type="ECO:0000313" key="9">
    <source>
        <dbReference type="Proteomes" id="UP000182654"/>
    </source>
</evidence>
<keyword evidence="2 7" id="KW-0238">DNA-binding</keyword>
<evidence type="ECO:0000259" key="4">
    <source>
        <dbReference type="PROSITE" id="PS51077"/>
    </source>
</evidence>
<evidence type="ECO:0000256" key="2">
    <source>
        <dbReference type="ARBA" id="ARBA00023125"/>
    </source>
</evidence>
<dbReference type="InterPro" id="IPR036388">
    <property type="entry name" value="WH-like_DNA-bd_sf"/>
</dbReference>
<keyword evidence="1" id="KW-0805">Transcription regulation</keyword>
<dbReference type="GO" id="GO:0003700">
    <property type="term" value="F:DNA-binding transcription factor activity"/>
    <property type="evidence" value="ECO:0007669"/>
    <property type="project" value="TreeGrafter"/>
</dbReference>
<dbReference type="InterPro" id="IPR014757">
    <property type="entry name" value="Tscrpt_reg_IclR_C"/>
</dbReference>
<dbReference type="GO" id="GO:0045892">
    <property type="term" value="P:negative regulation of DNA-templated transcription"/>
    <property type="evidence" value="ECO:0007669"/>
    <property type="project" value="TreeGrafter"/>
</dbReference>
<organism evidence="6 8">
    <name type="scientific">Pseudomonas extremorientalis</name>
    <dbReference type="NCBI Taxonomy" id="169669"/>
    <lineage>
        <taxon>Bacteria</taxon>
        <taxon>Pseudomonadati</taxon>
        <taxon>Pseudomonadota</taxon>
        <taxon>Gammaproteobacteria</taxon>
        <taxon>Pseudomonadales</taxon>
        <taxon>Pseudomonadaceae</taxon>
        <taxon>Pseudomonas</taxon>
    </lineage>
</organism>
<dbReference type="Gene3D" id="1.10.10.10">
    <property type="entry name" value="Winged helix-like DNA-binding domain superfamily/Winged helix DNA-binding domain"/>
    <property type="match status" value="1"/>
</dbReference>
<evidence type="ECO:0000259" key="5">
    <source>
        <dbReference type="PROSITE" id="PS51078"/>
    </source>
</evidence>
<proteinExistence type="predicted"/>
<dbReference type="Pfam" id="PF01614">
    <property type="entry name" value="IclR_C"/>
    <property type="match status" value="2"/>
</dbReference>
<evidence type="ECO:0000313" key="7">
    <source>
        <dbReference type="EMBL" id="SDO83442.1"/>
    </source>
</evidence>
<accession>A0A1H0MSS2</accession>
<dbReference type="Proteomes" id="UP000181686">
    <property type="component" value="Unassembled WGS sequence"/>
</dbReference>
<dbReference type="AlphaFoldDB" id="A0A1H0MSS2"/>